<name>A0A9Q1BTV7_HOLLE</name>
<keyword evidence="2" id="KW-1185">Reference proteome</keyword>
<proteinExistence type="predicted"/>
<protein>
    <submittedName>
        <fullName evidence="1">Uncharacterized protein</fullName>
    </submittedName>
</protein>
<dbReference type="AlphaFoldDB" id="A0A9Q1BTV7"/>
<organism evidence="1 2">
    <name type="scientific">Holothuria leucospilota</name>
    <name type="common">Black long sea cucumber</name>
    <name type="synonym">Mertensiothuria leucospilota</name>
    <dbReference type="NCBI Taxonomy" id="206669"/>
    <lineage>
        <taxon>Eukaryota</taxon>
        <taxon>Metazoa</taxon>
        <taxon>Echinodermata</taxon>
        <taxon>Eleutherozoa</taxon>
        <taxon>Echinozoa</taxon>
        <taxon>Holothuroidea</taxon>
        <taxon>Aspidochirotacea</taxon>
        <taxon>Aspidochirotida</taxon>
        <taxon>Holothuriidae</taxon>
        <taxon>Holothuria</taxon>
    </lineage>
</organism>
<accession>A0A9Q1BTV7</accession>
<reference evidence="1" key="1">
    <citation type="submission" date="2021-10" db="EMBL/GenBank/DDBJ databases">
        <title>Tropical sea cucumber genome reveals ecological adaptation and Cuvierian tubules defense mechanism.</title>
        <authorList>
            <person name="Chen T."/>
        </authorList>
    </citation>
    <scope>NUCLEOTIDE SEQUENCE</scope>
    <source>
        <strain evidence="1">Nanhai2018</strain>
        <tissue evidence="1">Muscle</tissue>
    </source>
</reference>
<evidence type="ECO:0000313" key="2">
    <source>
        <dbReference type="Proteomes" id="UP001152320"/>
    </source>
</evidence>
<comment type="caution">
    <text evidence="1">The sequence shown here is derived from an EMBL/GenBank/DDBJ whole genome shotgun (WGS) entry which is preliminary data.</text>
</comment>
<sequence length="59" mass="6784">MHMMSQSRKYSGEARTMAIYINKCRQLICQPIVRNLQRSCTCASLFSSKLTPGDVIRFI</sequence>
<evidence type="ECO:0000313" key="1">
    <source>
        <dbReference type="EMBL" id="KAJ8032570.1"/>
    </source>
</evidence>
<dbReference type="EMBL" id="JAIZAY010000012">
    <property type="protein sequence ID" value="KAJ8032570.1"/>
    <property type="molecule type" value="Genomic_DNA"/>
</dbReference>
<dbReference type="Proteomes" id="UP001152320">
    <property type="component" value="Chromosome 12"/>
</dbReference>
<gene>
    <name evidence="1" type="ORF">HOLleu_26127</name>
</gene>